<keyword evidence="1" id="KW-0862">Zinc</keyword>
<evidence type="ECO:0000313" key="5">
    <source>
        <dbReference type="Proteomes" id="UP000694255"/>
    </source>
</evidence>
<dbReference type="OrthoDB" id="6910977at2759"/>
<feature type="region of interest" description="Disordered" evidence="2">
    <location>
        <begin position="73"/>
        <end position="96"/>
    </location>
</feature>
<proteinExistence type="predicted"/>
<protein>
    <submittedName>
        <fullName evidence="4">RME1</fullName>
    </submittedName>
</protein>
<gene>
    <name evidence="4" type="ORF">J8A68_000987</name>
</gene>
<feature type="domain" description="C2H2-type" evidence="3">
    <location>
        <begin position="481"/>
        <end position="511"/>
    </location>
</feature>
<dbReference type="EMBL" id="JAGSYN010000050">
    <property type="protein sequence ID" value="KAG7665300.1"/>
    <property type="molecule type" value="Genomic_DNA"/>
</dbReference>
<keyword evidence="1" id="KW-0479">Metal-binding</keyword>
<dbReference type="AlphaFoldDB" id="A0A8J5V068"/>
<dbReference type="Pfam" id="PF00096">
    <property type="entry name" value="zf-C2H2"/>
    <property type="match status" value="1"/>
</dbReference>
<keyword evidence="5" id="KW-1185">Reference proteome</keyword>
<dbReference type="PROSITE" id="PS50157">
    <property type="entry name" value="ZINC_FINGER_C2H2_2"/>
    <property type="match status" value="1"/>
</dbReference>
<dbReference type="RefSeq" id="XP_049265532.1">
    <property type="nucleotide sequence ID" value="XM_049410721.1"/>
</dbReference>
<comment type="caution">
    <text evidence="4">The sequence shown here is derived from an EMBL/GenBank/DDBJ whole genome shotgun (WGS) entry which is preliminary data.</text>
</comment>
<evidence type="ECO:0000256" key="1">
    <source>
        <dbReference type="PROSITE-ProRule" id="PRU00042"/>
    </source>
</evidence>
<organism evidence="4 5">
    <name type="scientific">[Candida] subhashii</name>
    <dbReference type="NCBI Taxonomy" id="561895"/>
    <lineage>
        <taxon>Eukaryota</taxon>
        <taxon>Fungi</taxon>
        <taxon>Dikarya</taxon>
        <taxon>Ascomycota</taxon>
        <taxon>Saccharomycotina</taxon>
        <taxon>Pichiomycetes</taxon>
        <taxon>Debaryomycetaceae</taxon>
        <taxon>Spathaspora</taxon>
    </lineage>
</organism>
<feature type="region of interest" description="Disordered" evidence="2">
    <location>
        <begin position="333"/>
        <end position="376"/>
    </location>
</feature>
<dbReference type="InterPro" id="IPR013087">
    <property type="entry name" value="Znf_C2H2_type"/>
</dbReference>
<feature type="compositionally biased region" description="Polar residues" evidence="2">
    <location>
        <begin position="333"/>
        <end position="355"/>
    </location>
</feature>
<dbReference type="SMART" id="SM00355">
    <property type="entry name" value="ZnF_C2H2"/>
    <property type="match status" value="2"/>
</dbReference>
<name>A0A8J5V068_9ASCO</name>
<evidence type="ECO:0000256" key="2">
    <source>
        <dbReference type="SAM" id="MobiDB-lite"/>
    </source>
</evidence>
<keyword evidence="1" id="KW-0863">Zinc-finger</keyword>
<evidence type="ECO:0000313" key="4">
    <source>
        <dbReference type="EMBL" id="KAG7665300.1"/>
    </source>
</evidence>
<evidence type="ECO:0000259" key="3">
    <source>
        <dbReference type="PROSITE" id="PS50157"/>
    </source>
</evidence>
<dbReference type="Proteomes" id="UP000694255">
    <property type="component" value="Unassembled WGS sequence"/>
</dbReference>
<dbReference type="GO" id="GO:0008270">
    <property type="term" value="F:zinc ion binding"/>
    <property type="evidence" value="ECO:0007669"/>
    <property type="project" value="UniProtKB-KW"/>
</dbReference>
<reference evidence="4 5" key="1">
    <citation type="journal article" date="2021" name="DNA Res.">
        <title>Genome analysis of Candida subhashii reveals its hybrid nature and dual mitochondrial genome conformations.</title>
        <authorList>
            <person name="Mixao V."/>
            <person name="Hegedusova E."/>
            <person name="Saus E."/>
            <person name="Pryszcz L.P."/>
            <person name="Cillingova A."/>
            <person name="Nosek J."/>
            <person name="Gabaldon T."/>
        </authorList>
    </citation>
    <scope>NUCLEOTIDE SEQUENCE [LARGE SCALE GENOMIC DNA]</scope>
    <source>
        <strain evidence="4 5">CBS 10753</strain>
    </source>
</reference>
<dbReference type="PROSITE" id="PS00028">
    <property type="entry name" value="ZINC_FINGER_C2H2_1"/>
    <property type="match status" value="1"/>
</dbReference>
<feature type="compositionally biased region" description="Basic residues" evidence="2">
    <location>
        <begin position="356"/>
        <end position="366"/>
    </location>
</feature>
<dbReference type="GeneID" id="73467788"/>
<sequence length="531" mass="60722">MFNLNDFPTEGSNYHMYGLDNNIQSTTFESLIQPQPIQHQHQHLPHHQNDKVIFKTNFADDVFLNDTSVSGTDSLLNSTSTSATNTTTTTPSMTSYPLNDSLDLSVKLDDVVDVSNNNNTNNYDESTMLTMKAYNHHNTFPVANTANGSTINPSDYTSEQPIAAAPISPVPYLMFDAKNNSGDYFSLGQQMLHPYDNQQQQQQCTHLHNHSDEYCSIPHQAHPLPIHHHHHHHRPIQESEVEALLYHYNTDPNTPLLYDFEVSPKQSAQSKFNMLRPEMSYPDLPSMMNTRNSVVLASQSAEHSPKATRYETAGRLNSAFDVRSAMARMSFSEASNGVTRTHSSSSLNGHGTSPRSHYHSRLHQQLRRTTPPKPIKPELFAKYTEEQVSKVKLAETDTKCRAHCNATFSNYLQLIDHFEEFKLSTFEFRGFKCPVRECPMNMIGFDKKADLRHHVVIDHFKKGKVIDECLDYCQELKSIIYVCHDDLCGKGFYRRDSLTRHIKLVHNGEPNVFNQRKKLENAEKRRKKKKL</sequence>
<accession>A0A8J5V068</accession>